<protein>
    <recommendedName>
        <fullName evidence="4">Periplasmic protein</fullName>
    </recommendedName>
</protein>
<dbReference type="Proteomes" id="UP000019322">
    <property type="component" value="Chromosome"/>
</dbReference>
<evidence type="ECO:0000256" key="1">
    <source>
        <dbReference type="SAM" id="MobiDB-lite"/>
    </source>
</evidence>
<name>A0AA86AM86_SULMK</name>
<evidence type="ECO:0000313" key="3">
    <source>
        <dbReference type="Proteomes" id="UP000019322"/>
    </source>
</evidence>
<evidence type="ECO:0000313" key="2">
    <source>
        <dbReference type="EMBL" id="AHJ13281.1"/>
    </source>
</evidence>
<proteinExistence type="predicted"/>
<reference evidence="2 3" key="1">
    <citation type="journal article" date="2014" name="Environ. Microbiol.">
        <title>Insights into organohalide respiration and the versatile catabolism of Sulfurospirillum multivorans gained from comparative genomics and physiological studies.</title>
        <authorList>
            <person name="Goris T."/>
            <person name="Schubert T."/>
            <person name="Gadkari J."/>
            <person name="Wubet T."/>
            <person name="Tarkka M."/>
            <person name="Buscot F."/>
            <person name="Adrian L."/>
            <person name="Diekert G."/>
        </authorList>
    </citation>
    <scope>NUCLEOTIDE SEQUENCE [LARGE SCALE GENOMIC DNA]</scope>
    <source>
        <strain evidence="3">DM 12446 / JCM 15788 / NBRC 109480</strain>
    </source>
</reference>
<feature type="compositionally biased region" description="Low complexity" evidence="1">
    <location>
        <begin position="130"/>
        <end position="150"/>
    </location>
</feature>
<organism evidence="2 3">
    <name type="scientific">Sulfurospirillum multivorans (strain DM 12446 / JCM 15788 / NBRC 109480)</name>
    <dbReference type="NCBI Taxonomy" id="1150621"/>
    <lineage>
        <taxon>Bacteria</taxon>
        <taxon>Pseudomonadati</taxon>
        <taxon>Campylobacterota</taxon>
        <taxon>Epsilonproteobacteria</taxon>
        <taxon>Campylobacterales</taxon>
        <taxon>Sulfurospirillaceae</taxon>
        <taxon>Sulfurospirillum</taxon>
    </lineage>
</organism>
<gene>
    <name evidence="2" type="ORF">SMUL_2026</name>
</gene>
<dbReference type="EMBL" id="CP007201">
    <property type="protein sequence ID" value="AHJ13281.1"/>
    <property type="molecule type" value="Genomic_DNA"/>
</dbReference>
<dbReference type="RefSeq" id="WP_025345131.1">
    <property type="nucleotide sequence ID" value="NZ_CP007201.1"/>
</dbReference>
<feature type="region of interest" description="Disordered" evidence="1">
    <location>
        <begin position="130"/>
        <end position="155"/>
    </location>
</feature>
<accession>A0AA86AM86</accession>
<sequence>MRRIFIVFLLLHVSLFAETLVLENFKTNVFAKSDKKPVEAMVALIFEGKEVKLYEYKVVDALNIVIGSYFAEDLVTSRGKELFKATLIAYAKKTHGLVIDAVYIKELTVKTNPSTKEIVDAIKKEGVFQQQQQQNNAPKQQQQSQQLNLAPPLPKRSLIPEENAVNF</sequence>
<dbReference type="AlphaFoldDB" id="A0AA86AM86"/>
<dbReference type="KEGG" id="smul:SMUL_2026"/>
<evidence type="ECO:0008006" key="4">
    <source>
        <dbReference type="Google" id="ProtNLM"/>
    </source>
</evidence>